<reference evidence="2 3" key="1">
    <citation type="submission" date="2020-09" db="EMBL/GenBank/DDBJ databases">
        <title>Sinomicrobium weinanense sp. nov., a halophilic bacteria isolated from saline-alkali soil.</title>
        <authorList>
            <person name="Wu P."/>
            <person name="Ren H."/>
            <person name="Mei Y."/>
            <person name="Liang Y."/>
            <person name="Chen Z."/>
        </authorList>
    </citation>
    <scope>NUCLEOTIDE SEQUENCE [LARGE SCALE GENOMIC DNA]</scope>
    <source>
        <strain evidence="2 3">FJxs</strain>
    </source>
</reference>
<organism evidence="2 3">
    <name type="scientific">Sinomicrobium weinanense</name>
    <dbReference type="NCBI Taxonomy" id="2842200"/>
    <lineage>
        <taxon>Bacteria</taxon>
        <taxon>Pseudomonadati</taxon>
        <taxon>Bacteroidota</taxon>
        <taxon>Flavobacteriia</taxon>
        <taxon>Flavobacteriales</taxon>
        <taxon>Flavobacteriaceae</taxon>
        <taxon>Sinomicrobium</taxon>
    </lineage>
</organism>
<name>A0A926JTM1_9FLAO</name>
<evidence type="ECO:0000313" key="2">
    <source>
        <dbReference type="EMBL" id="MBC9797270.1"/>
    </source>
</evidence>
<keyword evidence="1" id="KW-0732">Signal</keyword>
<dbReference type="RefSeq" id="WP_187966404.1">
    <property type="nucleotide sequence ID" value="NZ_JACVDC010000052.1"/>
</dbReference>
<comment type="caution">
    <text evidence="2">The sequence shown here is derived from an EMBL/GenBank/DDBJ whole genome shotgun (WGS) entry which is preliminary data.</text>
</comment>
<keyword evidence="3" id="KW-1185">Reference proteome</keyword>
<evidence type="ECO:0000256" key="1">
    <source>
        <dbReference type="SAM" id="SignalP"/>
    </source>
</evidence>
<protein>
    <recommendedName>
        <fullName evidence="4">Serine protease</fullName>
    </recommendedName>
</protein>
<feature type="signal peptide" evidence="1">
    <location>
        <begin position="1"/>
        <end position="27"/>
    </location>
</feature>
<dbReference type="EMBL" id="JACVDC010000052">
    <property type="protein sequence ID" value="MBC9797270.1"/>
    <property type="molecule type" value="Genomic_DNA"/>
</dbReference>
<evidence type="ECO:0008006" key="4">
    <source>
        <dbReference type="Google" id="ProtNLM"/>
    </source>
</evidence>
<sequence length="103" mass="11279">MKSVKLFFSILSAFFLTVTFLSLHNHYQENNIKFDVSQENMNNSLAVDKETMEKGSVGIVAVDKETMEKGSVGIVAVDKETMEKGSVGIVAVDKETMEKGTVG</sequence>
<evidence type="ECO:0000313" key="3">
    <source>
        <dbReference type="Proteomes" id="UP000653730"/>
    </source>
</evidence>
<dbReference type="AlphaFoldDB" id="A0A926JTM1"/>
<gene>
    <name evidence="2" type="ORF">IBL28_14945</name>
</gene>
<accession>A0A926JTM1</accession>
<feature type="chain" id="PRO_5037565698" description="Serine protease" evidence="1">
    <location>
        <begin position="28"/>
        <end position="103"/>
    </location>
</feature>
<dbReference type="Proteomes" id="UP000653730">
    <property type="component" value="Unassembled WGS sequence"/>
</dbReference>
<proteinExistence type="predicted"/>